<dbReference type="PANTHER" id="PTHR30055">
    <property type="entry name" value="HTH-TYPE TRANSCRIPTIONAL REGULATOR RUTR"/>
    <property type="match status" value="1"/>
</dbReference>
<comment type="caution">
    <text evidence="4">The sequence shown here is derived from an EMBL/GenBank/DDBJ whole genome shotgun (WGS) entry which is preliminary data.</text>
</comment>
<gene>
    <name evidence="4" type="ORF">F8566_27935</name>
</gene>
<name>A0A6H9YSX5_9ACTN</name>
<protein>
    <submittedName>
        <fullName evidence="4">TetR/AcrR family transcriptional regulator</fullName>
    </submittedName>
</protein>
<accession>A0A6H9YSX5</accession>
<dbReference type="InterPro" id="IPR036271">
    <property type="entry name" value="Tet_transcr_reg_TetR-rel_C_sf"/>
</dbReference>
<dbReference type="InterPro" id="IPR001647">
    <property type="entry name" value="HTH_TetR"/>
</dbReference>
<organism evidence="4 5">
    <name type="scientific">Actinomadura rudentiformis</name>
    <dbReference type="NCBI Taxonomy" id="359158"/>
    <lineage>
        <taxon>Bacteria</taxon>
        <taxon>Bacillati</taxon>
        <taxon>Actinomycetota</taxon>
        <taxon>Actinomycetes</taxon>
        <taxon>Streptosporangiales</taxon>
        <taxon>Thermomonosporaceae</taxon>
        <taxon>Actinomadura</taxon>
    </lineage>
</organism>
<dbReference type="InterPro" id="IPR050109">
    <property type="entry name" value="HTH-type_TetR-like_transc_reg"/>
</dbReference>
<evidence type="ECO:0000256" key="2">
    <source>
        <dbReference type="PROSITE-ProRule" id="PRU00335"/>
    </source>
</evidence>
<dbReference type="GO" id="GO:0003700">
    <property type="term" value="F:DNA-binding transcription factor activity"/>
    <property type="evidence" value="ECO:0007669"/>
    <property type="project" value="TreeGrafter"/>
</dbReference>
<dbReference type="InterPro" id="IPR009057">
    <property type="entry name" value="Homeodomain-like_sf"/>
</dbReference>
<feature type="DNA-binding region" description="H-T-H motif" evidence="2">
    <location>
        <begin position="28"/>
        <end position="47"/>
    </location>
</feature>
<dbReference type="PANTHER" id="PTHR30055:SF146">
    <property type="entry name" value="HTH-TYPE TRANSCRIPTIONAL DUAL REGULATOR CECR"/>
    <property type="match status" value="1"/>
</dbReference>
<keyword evidence="5" id="KW-1185">Reference proteome</keyword>
<dbReference type="GO" id="GO:0000976">
    <property type="term" value="F:transcription cis-regulatory region binding"/>
    <property type="evidence" value="ECO:0007669"/>
    <property type="project" value="TreeGrafter"/>
</dbReference>
<evidence type="ECO:0000313" key="4">
    <source>
        <dbReference type="EMBL" id="KAB2345111.1"/>
    </source>
</evidence>
<dbReference type="Gene3D" id="1.10.10.60">
    <property type="entry name" value="Homeodomain-like"/>
    <property type="match status" value="1"/>
</dbReference>
<evidence type="ECO:0000256" key="1">
    <source>
        <dbReference type="ARBA" id="ARBA00023125"/>
    </source>
</evidence>
<dbReference type="Gene3D" id="1.10.357.10">
    <property type="entry name" value="Tetracycline Repressor, domain 2"/>
    <property type="match status" value="1"/>
</dbReference>
<proteinExistence type="predicted"/>
<feature type="domain" description="HTH tetR-type" evidence="3">
    <location>
        <begin position="5"/>
        <end position="65"/>
    </location>
</feature>
<dbReference type="PRINTS" id="PR00455">
    <property type="entry name" value="HTHTETR"/>
</dbReference>
<dbReference type="Pfam" id="PF00440">
    <property type="entry name" value="TetR_N"/>
    <property type="match status" value="1"/>
</dbReference>
<evidence type="ECO:0000313" key="5">
    <source>
        <dbReference type="Proteomes" id="UP000468735"/>
    </source>
</evidence>
<sequence>MSTQDDARERILRAASQLLAEANGEPVSTRAVCAAAGVGAPTLYHHFGDKEGLFDAVASRGFEEYLAEKRAQPSTGDPVDDLRRGWDLHVEFGVTHPAIYVLMYGGTRTPAAAKEAQAILLGLLERVAHAGRLRVPVETAARMVHAAGAGVTLTLIADPGAGDLSARTREAVLAAIATPAGAATAADAADAEGVADADGATGLEGGVAVRAIALRAALDAGGAAPLSAAEAGLLREWLDRLAG</sequence>
<dbReference type="SUPFAM" id="SSF46689">
    <property type="entry name" value="Homeodomain-like"/>
    <property type="match status" value="1"/>
</dbReference>
<dbReference type="AlphaFoldDB" id="A0A6H9YSX5"/>
<dbReference type="Proteomes" id="UP000468735">
    <property type="component" value="Unassembled WGS sequence"/>
</dbReference>
<dbReference type="RefSeq" id="WP_151564823.1">
    <property type="nucleotide sequence ID" value="NZ_WBMT01000014.1"/>
</dbReference>
<keyword evidence="1 2" id="KW-0238">DNA-binding</keyword>
<evidence type="ECO:0000259" key="3">
    <source>
        <dbReference type="PROSITE" id="PS50977"/>
    </source>
</evidence>
<dbReference type="SUPFAM" id="SSF48498">
    <property type="entry name" value="Tetracyclin repressor-like, C-terminal domain"/>
    <property type="match status" value="1"/>
</dbReference>
<dbReference type="EMBL" id="WBMT01000014">
    <property type="protein sequence ID" value="KAB2345111.1"/>
    <property type="molecule type" value="Genomic_DNA"/>
</dbReference>
<reference evidence="4 5" key="1">
    <citation type="submission" date="2019-09" db="EMBL/GenBank/DDBJ databases">
        <title>Actinomadura physcomitrii sp. nov., a novel actinomycete isolated from moss [Physcomitrium sphaericum (Ludw) Fuernr].</title>
        <authorList>
            <person name="Zhuang X."/>
            <person name="Liu C."/>
        </authorList>
    </citation>
    <scope>NUCLEOTIDE SEQUENCE [LARGE SCALE GENOMIC DNA]</scope>
    <source>
        <strain evidence="4 5">HMC1</strain>
    </source>
</reference>
<dbReference type="PROSITE" id="PS50977">
    <property type="entry name" value="HTH_TETR_2"/>
    <property type="match status" value="1"/>
</dbReference>
<dbReference type="OrthoDB" id="3784817at2"/>